<proteinExistence type="predicted"/>
<dbReference type="HOGENOM" id="CLU_1902983_0_0_11"/>
<evidence type="ECO:0000313" key="1">
    <source>
        <dbReference type="EMBL" id="CAQ01187.1"/>
    </source>
</evidence>
<name>B0RGD1_CLASE</name>
<accession>B0RGD1</accession>
<organism evidence="1 2">
    <name type="scientific">Clavibacter sepedonicus</name>
    <name type="common">Clavibacter michiganensis subsp. sepedonicus</name>
    <dbReference type="NCBI Taxonomy" id="31964"/>
    <lineage>
        <taxon>Bacteria</taxon>
        <taxon>Bacillati</taxon>
        <taxon>Actinomycetota</taxon>
        <taxon>Actinomycetes</taxon>
        <taxon>Micrococcales</taxon>
        <taxon>Microbacteriaceae</taxon>
        <taxon>Clavibacter</taxon>
    </lineage>
</organism>
<protein>
    <submittedName>
        <fullName evidence="1">Uncharacterized protein</fullName>
    </submittedName>
</protein>
<reference evidence="1 2" key="1">
    <citation type="journal article" date="2008" name="J. Bacteriol.">
        <title>Genome of the actinomycete plant pathogen Clavibacter michiganensis subsp. sepedonicus suggests recent niche adaptation.</title>
        <authorList>
            <person name="Bentley S.D."/>
            <person name="Corton C."/>
            <person name="Brown S.E."/>
            <person name="Barron A."/>
            <person name="Clark L."/>
            <person name="Doggett J."/>
            <person name="Harris B."/>
            <person name="Ormond D."/>
            <person name="Quail M.A."/>
            <person name="May G."/>
            <person name="Francis D."/>
            <person name="Knudson D."/>
            <person name="Parkhill J."/>
            <person name="Ishimaru C.A."/>
        </authorList>
    </citation>
    <scope>NUCLEOTIDE SEQUENCE [LARGE SCALE GENOMIC DNA]</scope>
    <source>
        <strain evidence="2">ATCC 33113 / DSM 20744 / JCM 9667 / LMG 2889 / ICMP 2535 / C-1</strain>
    </source>
</reference>
<dbReference type="AlphaFoldDB" id="B0RGD1"/>
<sequence length="133" mass="14985">MSIAMEFSEGAPDLSKIYVYVGSERGHSYANAFFEQAGEIVYANDLRGVDSGDDRVSAVQRYLLKYLAEAEAQFEEAGAPSPTQYRLTYDLLTRQLDMQLSHELVYSNHPTKVLEEGAEDWLDGRLEKMFGGF</sequence>
<evidence type="ECO:0000313" key="2">
    <source>
        <dbReference type="Proteomes" id="UP000001318"/>
    </source>
</evidence>
<dbReference type="EMBL" id="AM849034">
    <property type="protein sequence ID" value="CAQ01187.1"/>
    <property type="molecule type" value="Genomic_DNA"/>
</dbReference>
<dbReference type="KEGG" id="cms:CMS1073"/>
<gene>
    <name evidence="1" type="ordered locus">CMS1073</name>
</gene>
<dbReference type="STRING" id="31964.CMS1073"/>
<dbReference type="Proteomes" id="UP000001318">
    <property type="component" value="Chromosome"/>
</dbReference>
<keyword evidence="2" id="KW-1185">Reference proteome</keyword>